<proteinExistence type="predicted"/>
<dbReference type="EMBL" id="BAAATR010000044">
    <property type="protein sequence ID" value="GAA2271994.1"/>
    <property type="molecule type" value="Genomic_DNA"/>
</dbReference>
<accession>A0ABN3EUI6</accession>
<keyword evidence="1" id="KW-0472">Membrane</keyword>
<evidence type="ECO:0000256" key="1">
    <source>
        <dbReference type="SAM" id="Phobius"/>
    </source>
</evidence>
<reference evidence="2 3" key="1">
    <citation type="journal article" date="2019" name="Int. J. Syst. Evol. Microbiol.">
        <title>The Global Catalogue of Microorganisms (GCM) 10K type strain sequencing project: providing services to taxonomists for standard genome sequencing and annotation.</title>
        <authorList>
            <consortium name="The Broad Institute Genomics Platform"/>
            <consortium name="The Broad Institute Genome Sequencing Center for Infectious Disease"/>
            <person name="Wu L."/>
            <person name="Ma J."/>
        </authorList>
    </citation>
    <scope>NUCLEOTIDE SEQUENCE [LARGE SCALE GENOMIC DNA]</scope>
    <source>
        <strain evidence="2 3">JCM 7356</strain>
    </source>
</reference>
<sequence length="124" mass="13204">MSGRLGQAHALLKGAFMRATVNYGFSPIRVLFALGLLEVAGGVLFSMLRDDIHLTSTAASAHQVFQPWLYTLDLLLPVVNLHQRDLVVAHSAAMWCSTGFTIVGWALGTALVVGVGSALKGADR</sequence>
<organism evidence="2 3">
    <name type="scientific">Kitasatospora cystarginea</name>
    <dbReference type="NCBI Taxonomy" id="58350"/>
    <lineage>
        <taxon>Bacteria</taxon>
        <taxon>Bacillati</taxon>
        <taxon>Actinomycetota</taxon>
        <taxon>Actinomycetes</taxon>
        <taxon>Kitasatosporales</taxon>
        <taxon>Streptomycetaceae</taxon>
        <taxon>Kitasatospora</taxon>
    </lineage>
</organism>
<comment type="caution">
    <text evidence="2">The sequence shown here is derived from an EMBL/GenBank/DDBJ whole genome shotgun (WGS) entry which is preliminary data.</text>
</comment>
<evidence type="ECO:0000313" key="3">
    <source>
        <dbReference type="Proteomes" id="UP001500305"/>
    </source>
</evidence>
<feature type="transmembrane region" description="Helical" evidence="1">
    <location>
        <begin position="21"/>
        <end position="45"/>
    </location>
</feature>
<feature type="transmembrane region" description="Helical" evidence="1">
    <location>
        <begin position="92"/>
        <end position="119"/>
    </location>
</feature>
<dbReference type="Proteomes" id="UP001500305">
    <property type="component" value="Unassembled WGS sequence"/>
</dbReference>
<dbReference type="RefSeq" id="WP_344640360.1">
    <property type="nucleotide sequence ID" value="NZ_BAAATR010000044.1"/>
</dbReference>
<keyword evidence="1" id="KW-0812">Transmembrane</keyword>
<keyword evidence="1" id="KW-1133">Transmembrane helix</keyword>
<gene>
    <name evidence="2" type="ORF">GCM10010430_67380</name>
</gene>
<protein>
    <submittedName>
        <fullName evidence="2">Uncharacterized protein</fullName>
    </submittedName>
</protein>
<evidence type="ECO:0000313" key="2">
    <source>
        <dbReference type="EMBL" id="GAA2271994.1"/>
    </source>
</evidence>
<name>A0ABN3EUI6_9ACTN</name>
<keyword evidence="3" id="KW-1185">Reference proteome</keyword>